<protein>
    <submittedName>
        <fullName evidence="2">Uncharacterized protein</fullName>
    </submittedName>
</protein>
<dbReference type="EMBL" id="LAZP02000012">
    <property type="protein sequence ID" value="PFH62961.1"/>
    <property type="molecule type" value="Genomic_DNA"/>
</dbReference>
<proteinExistence type="predicted"/>
<evidence type="ECO:0000313" key="3">
    <source>
        <dbReference type="Proteomes" id="UP000037136"/>
    </source>
</evidence>
<keyword evidence="3" id="KW-1185">Reference proteome</keyword>
<sequence>MCVVLRDLSTRRHARGAARCDGASTLSRPRRKPSAQATEKGKRRYFNNSRKTSTAFPVRVPFGPREL</sequence>
<evidence type="ECO:0000256" key="1">
    <source>
        <dbReference type="SAM" id="MobiDB-lite"/>
    </source>
</evidence>
<gene>
    <name evidence="2" type="ORF">XA68_10712</name>
</gene>
<evidence type="ECO:0000313" key="2">
    <source>
        <dbReference type="EMBL" id="PFH62961.1"/>
    </source>
</evidence>
<feature type="region of interest" description="Disordered" evidence="1">
    <location>
        <begin position="13"/>
        <end position="52"/>
    </location>
</feature>
<accession>A0A2A9PPJ5</accession>
<name>A0A2A9PPJ5_OPHUN</name>
<dbReference type="Proteomes" id="UP000037136">
    <property type="component" value="Unassembled WGS sequence"/>
</dbReference>
<organism evidence="2 3">
    <name type="scientific">Ophiocordyceps unilateralis</name>
    <name type="common">Zombie-ant fungus</name>
    <name type="synonym">Torrubia unilateralis</name>
    <dbReference type="NCBI Taxonomy" id="268505"/>
    <lineage>
        <taxon>Eukaryota</taxon>
        <taxon>Fungi</taxon>
        <taxon>Dikarya</taxon>
        <taxon>Ascomycota</taxon>
        <taxon>Pezizomycotina</taxon>
        <taxon>Sordariomycetes</taxon>
        <taxon>Hypocreomycetidae</taxon>
        <taxon>Hypocreales</taxon>
        <taxon>Ophiocordycipitaceae</taxon>
        <taxon>Ophiocordyceps</taxon>
    </lineage>
</organism>
<reference evidence="2 3" key="2">
    <citation type="journal article" date="2017" name="Sci. Rep.">
        <title>Ant-infecting Ophiocordyceps genomes reveal a high diversity of potential behavioral manipulation genes and a possible major role for enterotoxins.</title>
        <authorList>
            <person name="de Bekker C."/>
            <person name="Ohm R.A."/>
            <person name="Evans H.C."/>
            <person name="Brachmann A."/>
            <person name="Hughes D.P."/>
        </authorList>
    </citation>
    <scope>NUCLEOTIDE SEQUENCE [LARGE SCALE GENOMIC DNA]</scope>
    <source>
        <strain evidence="2 3">SC16a</strain>
    </source>
</reference>
<dbReference type="AlphaFoldDB" id="A0A2A9PPJ5"/>
<reference evidence="2 3" key="1">
    <citation type="journal article" date="2015" name="BMC Genomics">
        <title>Gene expression during zombie ant biting behavior reflects the complexity underlying fungal parasitic behavioral manipulation.</title>
        <authorList>
            <person name="de Bekker C."/>
            <person name="Ohm R.A."/>
            <person name="Loreto R.G."/>
            <person name="Sebastian A."/>
            <person name="Albert I."/>
            <person name="Merrow M."/>
            <person name="Brachmann A."/>
            <person name="Hughes D.P."/>
        </authorList>
    </citation>
    <scope>NUCLEOTIDE SEQUENCE [LARGE SCALE GENOMIC DNA]</scope>
    <source>
        <strain evidence="2 3">SC16a</strain>
    </source>
</reference>
<comment type="caution">
    <text evidence="2">The sequence shown here is derived from an EMBL/GenBank/DDBJ whole genome shotgun (WGS) entry which is preliminary data.</text>
</comment>